<dbReference type="PROSITE" id="PS50883">
    <property type="entry name" value="EAL"/>
    <property type="match status" value="1"/>
</dbReference>
<accession>A0A399R9G1</accession>
<dbReference type="EMBL" id="QWFX01000014">
    <property type="protein sequence ID" value="RIJ27091.1"/>
    <property type="molecule type" value="Genomic_DNA"/>
</dbReference>
<reference evidence="2 3" key="1">
    <citation type="submission" date="2018-08" db="EMBL/GenBank/DDBJ databases">
        <title>Henriciella mobilis sp. nov., isolated from seawater.</title>
        <authorList>
            <person name="Cheng H."/>
            <person name="Wu Y.-H."/>
            <person name="Xu X.-W."/>
            <person name="Guo L.-L."/>
        </authorList>
    </citation>
    <scope>NUCLEOTIDE SEQUENCE [LARGE SCALE GENOMIC DNA]</scope>
    <source>
        <strain evidence="2 3">JN25</strain>
    </source>
</reference>
<dbReference type="Gene3D" id="3.20.20.450">
    <property type="entry name" value="EAL domain"/>
    <property type="match status" value="1"/>
</dbReference>
<comment type="caution">
    <text evidence="2">The sequence shown here is derived from an EMBL/GenBank/DDBJ whole genome shotgun (WGS) entry which is preliminary data.</text>
</comment>
<dbReference type="AlphaFoldDB" id="A0A399R9G1"/>
<dbReference type="InterPro" id="IPR001633">
    <property type="entry name" value="EAL_dom"/>
</dbReference>
<dbReference type="SMART" id="SM00052">
    <property type="entry name" value="EAL"/>
    <property type="match status" value="1"/>
</dbReference>
<dbReference type="SUPFAM" id="SSF141868">
    <property type="entry name" value="EAL domain-like"/>
    <property type="match status" value="1"/>
</dbReference>
<protein>
    <submittedName>
        <fullName evidence="2">EAL domain-containing protein</fullName>
    </submittedName>
</protein>
<dbReference type="InterPro" id="IPR035919">
    <property type="entry name" value="EAL_sf"/>
</dbReference>
<dbReference type="GO" id="GO:0071111">
    <property type="term" value="F:cyclic-guanylate-specific phosphodiesterase activity"/>
    <property type="evidence" value="ECO:0007669"/>
    <property type="project" value="InterPro"/>
</dbReference>
<organism evidence="2 3">
    <name type="scientific">Henriciella mobilis</name>
    <dbReference type="NCBI Taxonomy" id="2305467"/>
    <lineage>
        <taxon>Bacteria</taxon>
        <taxon>Pseudomonadati</taxon>
        <taxon>Pseudomonadota</taxon>
        <taxon>Alphaproteobacteria</taxon>
        <taxon>Hyphomonadales</taxon>
        <taxon>Hyphomonadaceae</taxon>
        <taxon>Henriciella</taxon>
    </lineage>
</organism>
<keyword evidence="3" id="KW-1185">Reference proteome</keyword>
<name>A0A399R9G1_9PROT</name>
<proteinExistence type="predicted"/>
<feature type="domain" description="EAL" evidence="1">
    <location>
        <begin position="1"/>
        <end position="252"/>
    </location>
</feature>
<evidence type="ECO:0000259" key="1">
    <source>
        <dbReference type="PROSITE" id="PS50883"/>
    </source>
</evidence>
<dbReference type="OrthoDB" id="9814202at2"/>
<evidence type="ECO:0000313" key="2">
    <source>
        <dbReference type="EMBL" id="RIJ27091.1"/>
    </source>
</evidence>
<dbReference type="Proteomes" id="UP000266385">
    <property type="component" value="Unassembled WGS sequence"/>
</dbReference>
<dbReference type="Pfam" id="PF00563">
    <property type="entry name" value="EAL"/>
    <property type="match status" value="1"/>
</dbReference>
<dbReference type="CDD" id="cd01948">
    <property type="entry name" value="EAL"/>
    <property type="match status" value="1"/>
</dbReference>
<dbReference type="PANTHER" id="PTHR33121">
    <property type="entry name" value="CYCLIC DI-GMP PHOSPHODIESTERASE PDEF"/>
    <property type="match status" value="1"/>
</dbReference>
<evidence type="ECO:0000313" key="3">
    <source>
        <dbReference type="Proteomes" id="UP000266385"/>
    </source>
</evidence>
<gene>
    <name evidence="2" type="ORF">D1223_14745</name>
</gene>
<sequence>MMTDCNRCRSAADTDFGITMAFQPIFDFGALQVFAYEALVRGRAGEGAGEVLSRVTDETRYQFDQACRVTAISQASALGLRDAAAAPFLSINFLPNAVYEPRACIRKTLSAALESGFPTNRILFEFTESERLDTDHLLNILRSYRSMGFSTAIDDFGAGYAGLGLLSAFQPDFVKLDMELIRGIDTNSAKQAIVRHILNMTSDLGITPVCEGIETPEEFEVLYGLGVRLMQGFLFARPELDRLPALQWRGRPQEKTGEALGSAGLAMSA</sequence>
<dbReference type="PANTHER" id="PTHR33121:SF15">
    <property type="entry name" value="BLUE LIGHT- AND TEMPERATURE-REGULATED ANTIREPRESSOR BLUF"/>
    <property type="match status" value="1"/>
</dbReference>
<dbReference type="RefSeq" id="WP_119377205.1">
    <property type="nucleotide sequence ID" value="NZ_QWFX01000014.1"/>
</dbReference>
<dbReference type="InterPro" id="IPR050706">
    <property type="entry name" value="Cyclic-di-GMP_PDE-like"/>
</dbReference>